<dbReference type="Pfam" id="PF00561">
    <property type="entry name" value="Abhydrolase_1"/>
    <property type="match status" value="1"/>
</dbReference>
<name>A0A4Q7NLE1_9BURK</name>
<keyword evidence="3" id="KW-1185">Reference proteome</keyword>
<dbReference type="AlphaFoldDB" id="A0A4Q7NLE1"/>
<dbReference type="OrthoDB" id="9780765at2"/>
<dbReference type="InterPro" id="IPR050266">
    <property type="entry name" value="AB_hydrolase_sf"/>
</dbReference>
<sequence length="299" mass="33619">MSEISLFNDRLQHFHVNGVDIATRVGGTGPALLLMHGHPQSHAMWHKLWGRLTNRYTCVAIDLRGYGDSGMPADEPAGHEAFSKRTMAVDAVEVMRCIGYETFGVLAHDRGARVAHRLALDHAERIERMMLLDIAPTLDMYEGTTRGFAQAYYHWFWLIQPAPFPEQLIGSDPAFYLRSVMGGRHAGLAPFTGHAMAEYERCARHPHWAHAICEDYRAAATIDLEHDRADRGQGNRVDCPLRVLWGGKGVVGRYFDVLDLWRRQASQVDGRALDCGHYIAEEAPDALWAEIEAFWPSDA</sequence>
<comment type="caution">
    <text evidence="2">The sequence shown here is derived from an EMBL/GenBank/DDBJ whole genome shotgun (WGS) entry which is preliminary data.</text>
</comment>
<dbReference type="InterPro" id="IPR029058">
    <property type="entry name" value="AB_hydrolase_fold"/>
</dbReference>
<dbReference type="InterPro" id="IPR000073">
    <property type="entry name" value="AB_hydrolase_1"/>
</dbReference>
<proteinExistence type="predicted"/>
<protein>
    <submittedName>
        <fullName evidence="2">Haloacetate dehalogenase</fullName>
    </submittedName>
</protein>
<dbReference type="Gene3D" id="3.40.50.1820">
    <property type="entry name" value="alpha/beta hydrolase"/>
    <property type="match status" value="1"/>
</dbReference>
<reference evidence="2 3" key="1">
    <citation type="submission" date="2019-02" db="EMBL/GenBank/DDBJ databases">
        <title>Genomic Encyclopedia of Type Strains, Phase IV (KMG-IV): sequencing the most valuable type-strain genomes for metagenomic binning, comparative biology and taxonomic classification.</title>
        <authorList>
            <person name="Goeker M."/>
        </authorList>
    </citation>
    <scope>NUCLEOTIDE SEQUENCE [LARGE SCALE GENOMIC DNA]</scope>
    <source>
        <strain evidence="2 3">K24</strain>
    </source>
</reference>
<dbReference type="PANTHER" id="PTHR43798">
    <property type="entry name" value="MONOACYLGLYCEROL LIPASE"/>
    <property type="match status" value="1"/>
</dbReference>
<evidence type="ECO:0000259" key="1">
    <source>
        <dbReference type="Pfam" id="PF00561"/>
    </source>
</evidence>
<evidence type="ECO:0000313" key="2">
    <source>
        <dbReference type="EMBL" id="RZS85873.1"/>
    </source>
</evidence>
<gene>
    <name evidence="2" type="ORF">EV675_1903</name>
</gene>
<evidence type="ECO:0000313" key="3">
    <source>
        <dbReference type="Proteomes" id="UP000292445"/>
    </source>
</evidence>
<dbReference type="Proteomes" id="UP000292445">
    <property type="component" value="Unassembled WGS sequence"/>
</dbReference>
<accession>A0A4Q7NLE1</accession>
<dbReference type="EMBL" id="SGXC01000001">
    <property type="protein sequence ID" value="RZS85873.1"/>
    <property type="molecule type" value="Genomic_DNA"/>
</dbReference>
<dbReference type="RefSeq" id="WP_130357019.1">
    <property type="nucleotide sequence ID" value="NZ_SGXC01000001.1"/>
</dbReference>
<feature type="domain" description="AB hydrolase-1" evidence="1">
    <location>
        <begin position="30"/>
        <end position="283"/>
    </location>
</feature>
<dbReference type="SUPFAM" id="SSF53474">
    <property type="entry name" value="alpha/beta-Hydrolases"/>
    <property type="match status" value="1"/>
</dbReference>
<organism evidence="2 3">
    <name type="scientific">Pigmentiphaga kullae</name>
    <dbReference type="NCBI Taxonomy" id="151784"/>
    <lineage>
        <taxon>Bacteria</taxon>
        <taxon>Pseudomonadati</taxon>
        <taxon>Pseudomonadota</taxon>
        <taxon>Betaproteobacteria</taxon>
        <taxon>Burkholderiales</taxon>
        <taxon>Alcaligenaceae</taxon>
        <taxon>Pigmentiphaga</taxon>
    </lineage>
</organism>